<keyword evidence="2" id="KW-0472">Membrane</keyword>
<dbReference type="PROSITE" id="PS50202">
    <property type="entry name" value="MSP"/>
    <property type="match status" value="1"/>
</dbReference>
<feature type="coiled-coil region" evidence="1">
    <location>
        <begin position="166"/>
        <end position="193"/>
    </location>
</feature>
<evidence type="ECO:0000256" key="1">
    <source>
        <dbReference type="SAM" id="Coils"/>
    </source>
</evidence>
<dbReference type="InterPro" id="IPR000535">
    <property type="entry name" value="MSP_dom"/>
</dbReference>
<organism evidence="4 5">
    <name type="scientific">Paramecium sonneborni</name>
    <dbReference type="NCBI Taxonomy" id="65129"/>
    <lineage>
        <taxon>Eukaryota</taxon>
        <taxon>Sar</taxon>
        <taxon>Alveolata</taxon>
        <taxon>Ciliophora</taxon>
        <taxon>Intramacronucleata</taxon>
        <taxon>Oligohymenophorea</taxon>
        <taxon>Peniculida</taxon>
        <taxon>Parameciidae</taxon>
        <taxon>Paramecium</taxon>
    </lineage>
</organism>
<dbReference type="EMBL" id="CAJJDN010000136">
    <property type="protein sequence ID" value="CAD8122058.1"/>
    <property type="molecule type" value="Genomic_DNA"/>
</dbReference>
<keyword evidence="2" id="KW-0812">Transmembrane</keyword>
<keyword evidence="1" id="KW-0175">Coiled coil</keyword>
<dbReference type="Proteomes" id="UP000692954">
    <property type="component" value="Unassembled WGS sequence"/>
</dbReference>
<dbReference type="Pfam" id="PF00635">
    <property type="entry name" value="Motile_Sperm"/>
    <property type="match status" value="1"/>
</dbReference>
<evidence type="ECO:0000313" key="4">
    <source>
        <dbReference type="EMBL" id="CAD8122058.1"/>
    </source>
</evidence>
<evidence type="ECO:0000256" key="2">
    <source>
        <dbReference type="SAM" id="Phobius"/>
    </source>
</evidence>
<sequence>MELLQLSSNHIEFTYNKYDNMQSTMVIYNNTLTPIAYKFKASNRNIFLVRPSIGIVQPKQNQFIRVTLHCKVFENTSINEFNEKLQLISFPIFSGIQDPTPIFKDSTRQFENQKIKIVISSFDKQIMSQIGGSPNFVFESLHKQNSQFDQYNPLIEPKYDQNRFKVQQYQAKNQVMQQEIAQKEQQLLNFQKTHSVSNEKFNNDPNKNSKDTLLLIIVSIMSFYIILRYFDIINKVNPR</sequence>
<protein>
    <recommendedName>
        <fullName evidence="3">MSP domain-containing protein</fullName>
    </recommendedName>
</protein>
<comment type="caution">
    <text evidence="4">The sequence shown here is derived from an EMBL/GenBank/DDBJ whole genome shotgun (WGS) entry which is preliminary data.</text>
</comment>
<accession>A0A8S1R2E0</accession>
<proteinExistence type="predicted"/>
<gene>
    <name evidence="4" type="ORF">PSON_ATCC_30995.1.T1360047</name>
</gene>
<feature type="domain" description="MSP" evidence="3">
    <location>
        <begin position="2"/>
        <end position="120"/>
    </location>
</feature>
<keyword evidence="5" id="KW-1185">Reference proteome</keyword>
<evidence type="ECO:0000313" key="5">
    <source>
        <dbReference type="Proteomes" id="UP000692954"/>
    </source>
</evidence>
<feature type="transmembrane region" description="Helical" evidence="2">
    <location>
        <begin position="212"/>
        <end position="230"/>
    </location>
</feature>
<reference evidence="4" key="1">
    <citation type="submission" date="2021-01" db="EMBL/GenBank/DDBJ databases">
        <authorList>
            <consortium name="Genoscope - CEA"/>
            <person name="William W."/>
        </authorList>
    </citation>
    <scope>NUCLEOTIDE SEQUENCE</scope>
</reference>
<evidence type="ECO:0000259" key="3">
    <source>
        <dbReference type="PROSITE" id="PS50202"/>
    </source>
</evidence>
<name>A0A8S1R2E0_9CILI</name>
<keyword evidence="2" id="KW-1133">Transmembrane helix</keyword>
<dbReference type="OrthoDB" id="299231at2759"/>
<dbReference type="AlphaFoldDB" id="A0A8S1R2E0"/>